<dbReference type="AlphaFoldDB" id="S4YAP3"/>
<dbReference type="Pfam" id="PF04116">
    <property type="entry name" value="FA_hydroxylase"/>
    <property type="match status" value="1"/>
</dbReference>
<dbReference type="Proteomes" id="UP000014803">
    <property type="component" value="Chromosome"/>
</dbReference>
<sequence>MEEAPDLSIHRMRGTLIWMTSRLLYPLLLAVTLYIIYAAVTQGWDLKRALWGYLFGLIVLLITVERLLPMSPDWGMTRQSFWRDLKYLLASGVTIAVVRTGFGTLALWLSERHQGPLASASVLTSVGIFLVVFELLQYWFHRLSHEGNGALGRFLWKVHLAHHLPDRVYVVMHGVFHPLNALISAVLIQATLLILGLSPEAVFAAILLIDLQTMISHFNVDIRAGFLNYVFIGTELHRYHHSADLDEARNFGTVLPLWDLVFGTFVYRPDAAPRRLGVDRSAGYPPSQQFWQVLALPFRR</sequence>
<keyword evidence="2 5" id="KW-0812">Transmembrane</keyword>
<protein>
    <recommendedName>
        <fullName evidence="6">Fatty acid hydroxylase domain-containing protein</fullName>
    </recommendedName>
</protein>
<dbReference type="GO" id="GO:0016020">
    <property type="term" value="C:membrane"/>
    <property type="evidence" value="ECO:0007669"/>
    <property type="project" value="UniProtKB-SubCell"/>
</dbReference>
<dbReference type="HOGENOM" id="CLU_033631_3_0_7"/>
<evidence type="ECO:0000256" key="5">
    <source>
        <dbReference type="SAM" id="Phobius"/>
    </source>
</evidence>
<evidence type="ECO:0000313" key="7">
    <source>
        <dbReference type="EMBL" id="AGP41380.1"/>
    </source>
</evidence>
<dbReference type="KEGG" id="scu:SCE1572_46980"/>
<gene>
    <name evidence="7" type="ORF">SCE1572_46980</name>
</gene>
<name>S4YAP3_SORCE</name>
<feature type="domain" description="Fatty acid hydroxylase" evidence="6">
    <location>
        <begin position="128"/>
        <end position="264"/>
    </location>
</feature>
<comment type="subcellular location">
    <subcellularLocation>
        <location evidence="1">Membrane</location>
    </subcellularLocation>
</comment>
<proteinExistence type="predicted"/>
<evidence type="ECO:0000256" key="4">
    <source>
        <dbReference type="ARBA" id="ARBA00023136"/>
    </source>
</evidence>
<evidence type="ECO:0000313" key="8">
    <source>
        <dbReference type="Proteomes" id="UP000014803"/>
    </source>
</evidence>
<dbReference type="InterPro" id="IPR050307">
    <property type="entry name" value="Sterol_Desaturase_Related"/>
</dbReference>
<dbReference type="EMBL" id="CP003969">
    <property type="protein sequence ID" value="AGP41380.1"/>
    <property type="molecule type" value="Genomic_DNA"/>
</dbReference>
<feature type="transmembrane region" description="Helical" evidence="5">
    <location>
        <begin position="88"/>
        <end position="109"/>
    </location>
</feature>
<keyword evidence="4 5" id="KW-0472">Membrane</keyword>
<dbReference type="eggNOG" id="COG3000">
    <property type="taxonomic scope" value="Bacteria"/>
</dbReference>
<evidence type="ECO:0000259" key="6">
    <source>
        <dbReference type="Pfam" id="PF04116"/>
    </source>
</evidence>
<dbReference type="InterPro" id="IPR006694">
    <property type="entry name" value="Fatty_acid_hydroxylase"/>
</dbReference>
<dbReference type="STRING" id="1254432.SCE1572_46980"/>
<dbReference type="PANTHER" id="PTHR11863">
    <property type="entry name" value="STEROL DESATURASE"/>
    <property type="match status" value="1"/>
</dbReference>
<dbReference type="GO" id="GO:0016491">
    <property type="term" value="F:oxidoreductase activity"/>
    <property type="evidence" value="ECO:0007669"/>
    <property type="project" value="InterPro"/>
</dbReference>
<keyword evidence="3 5" id="KW-1133">Transmembrane helix</keyword>
<reference evidence="7 8" key="1">
    <citation type="journal article" date="2013" name="Sci. Rep.">
        <title>Extraordinary expansion of a Sorangium cellulosum genome from an alkaline milieu.</title>
        <authorList>
            <person name="Han K."/>
            <person name="Li Z.F."/>
            <person name="Peng R."/>
            <person name="Zhu L.P."/>
            <person name="Zhou T."/>
            <person name="Wang L.G."/>
            <person name="Li S.G."/>
            <person name="Zhang X.B."/>
            <person name="Hu W."/>
            <person name="Wu Z.H."/>
            <person name="Qin N."/>
            <person name="Li Y.Z."/>
        </authorList>
    </citation>
    <scope>NUCLEOTIDE SEQUENCE [LARGE SCALE GENOMIC DNA]</scope>
    <source>
        <strain evidence="7 8">So0157-2</strain>
    </source>
</reference>
<dbReference type="GO" id="GO:0008610">
    <property type="term" value="P:lipid biosynthetic process"/>
    <property type="evidence" value="ECO:0007669"/>
    <property type="project" value="InterPro"/>
</dbReference>
<dbReference type="GO" id="GO:0005506">
    <property type="term" value="F:iron ion binding"/>
    <property type="evidence" value="ECO:0007669"/>
    <property type="project" value="InterPro"/>
</dbReference>
<evidence type="ECO:0000256" key="2">
    <source>
        <dbReference type="ARBA" id="ARBA00022692"/>
    </source>
</evidence>
<evidence type="ECO:0000256" key="1">
    <source>
        <dbReference type="ARBA" id="ARBA00004370"/>
    </source>
</evidence>
<evidence type="ECO:0000256" key="3">
    <source>
        <dbReference type="ARBA" id="ARBA00022989"/>
    </source>
</evidence>
<organism evidence="7 8">
    <name type="scientific">Sorangium cellulosum So0157-2</name>
    <dbReference type="NCBI Taxonomy" id="1254432"/>
    <lineage>
        <taxon>Bacteria</taxon>
        <taxon>Pseudomonadati</taxon>
        <taxon>Myxococcota</taxon>
        <taxon>Polyangia</taxon>
        <taxon>Polyangiales</taxon>
        <taxon>Polyangiaceae</taxon>
        <taxon>Sorangium</taxon>
    </lineage>
</organism>
<feature type="transmembrane region" description="Helical" evidence="5">
    <location>
        <begin position="181"/>
        <end position="209"/>
    </location>
</feature>
<feature type="transmembrane region" description="Helical" evidence="5">
    <location>
        <begin position="49"/>
        <end position="68"/>
    </location>
</feature>
<dbReference type="PATRIC" id="fig|1254432.3.peg.10624"/>
<accession>S4YAP3</accession>
<feature type="transmembrane region" description="Helical" evidence="5">
    <location>
        <begin position="121"/>
        <end position="140"/>
    </location>
</feature>
<feature type="transmembrane region" description="Helical" evidence="5">
    <location>
        <begin position="16"/>
        <end position="37"/>
    </location>
</feature>